<organism evidence="1 2">
    <name type="scientific">Rhabditophanes sp. KR3021</name>
    <dbReference type="NCBI Taxonomy" id="114890"/>
    <lineage>
        <taxon>Eukaryota</taxon>
        <taxon>Metazoa</taxon>
        <taxon>Ecdysozoa</taxon>
        <taxon>Nematoda</taxon>
        <taxon>Chromadorea</taxon>
        <taxon>Rhabditida</taxon>
        <taxon>Tylenchina</taxon>
        <taxon>Panagrolaimomorpha</taxon>
        <taxon>Strongyloidoidea</taxon>
        <taxon>Alloionematidae</taxon>
        <taxon>Rhabditophanes</taxon>
    </lineage>
</organism>
<dbReference type="WBParaSite" id="RSKR_0000929000.1">
    <property type="protein sequence ID" value="RSKR_0000929000.1"/>
    <property type="gene ID" value="RSKR_0000929000"/>
</dbReference>
<protein>
    <submittedName>
        <fullName evidence="2">C-mannosyltransferase dpy-19</fullName>
    </submittedName>
</protein>
<accession>A0AC35UB26</accession>
<dbReference type="Proteomes" id="UP000095286">
    <property type="component" value="Unplaced"/>
</dbReference>
<evidence type="ECO:0000313" key="2">
    <source>
        <dbReference type="WBParaSite" id="RSKR_0000929000.1"/>
    </source>
</evidence>
<proteinExistence type="predicted"/>
<sequence length="656" mass="75438">MVKKAIIISIAHSYYLSHLFENDRHFSYLADFEREMSYRTEMGLYYSYYKTIINADTFTNGLSEIIHDEVTEYGHQINTLNRFNLYPEVIIAYCYRIFRQLNHKFQFSKEVCWSTNRGNGLDPIVSCEGLINQHYFYINSVFMVAGTVAGSIFVLGALVSDSFMGGFLALAGFVFNHGECTRVQWTPPLRESFGYPLILIQITSLTLILKLNPTNIKLYTLFTITTILSCLYWQFSQFIFFTQIFALFLMYITGYLQEQMLTKILASHAIAFTMSFVLLFANEMMLASLYVTSLLAAFIVKIMFKYFERNGAKVLTIPLRLVAFVVIMVTCKHYIAQIFDIHDDAHIFEIMKSKFSDFENFHTRLYTCAPEFDFITSEPFIKITKTLVLPLSIVGILTTLKVVLSNELTTLTKPSNTPQTKANTEQIYNVLQAIAFTMLATLIMRLKLFMTPHLAVTSTIGLCFIKSIPLPRYFPNQMITVALISMMAISGLSNVKEQLGKSGEYSNPDQEFLFKWINESTLVTDVFAGPMPIMANVKLSTLRPILNHPHYENVEIRERTLKVYSIFSKKPVKDVHGVLKEMGVKFVILQPHNCQGHPPLKPHCSYRSMWDLQDPTNQENVSMCDLIQQTIQTKDQSFISPFYIIYNQRNYIVLQV</sequence>
<reference evidence="2" key="1">
    <citation type="submission" date="2016-11" db="UniProtKB">
        <authorList>
            <consortium name="WormBaseParasite"/>
        </authorList>
    </citation>
    <scope>IDENTIFICATION</scope>
    <source>
        <strain evidence="2">KR3021</strain>
    </source>
</reference>
<name>A0AC35UB26_9BILA</name>
<evidence type="ECO:0000313" key="1">
    <source>
        <dbReference type="Proteomes" id="UP000095286"/>
    </source>
</evidence>